<reference evidence="2 3" key="1">
    <citation type="journal article" date="2019" name="Nat. Ecol. Evol.">
        <title>Megaphylogeny resolves global patterns of mushroom evolution.</title>
        <authorList>
            <person name="Varga T."/>
            <person name="Krizsan K."/>
            <person name="Foldi C."/>
            <person name="Dima B."/>
            <person name="Sanchez-Garcia M."/>
            <person name="Sanchez-Ramirez S."/>
            <person name="Szollosi G.J."/>
            <person name="Szarkandi J.G."/>
            <person name="Papp V."/>
            <person name="Albert L."/>
            <person name="Andreopoulos W."/>
            <person name="Angelini C."/>
            <person name="Antonin V."/>
            <person name="Barry K.W."/>
            <person name="Bougher N.L."/>
            <person name="Buchanan P."/>
            <person name="Buyck B."/>
            <person name="Bense V."/>
            <person name="Catcheside P."/>
            <person name="Chovatia M."/>
            <person name="Cooper J."/>
            <person name="Damon W."/>
            <person name="Desjardin D."/>
            <person name="Finy P."/>
            <person name="Geml J."/>
            <person name="Haridas S."/>
            <person name="Hughes K."/>
            <person name="Justo A."/>
            <person name="Karasinski D."/>
            <person name="Kautmanova I."/>
            <person name="Kiss B."/>
            <person name="Kocsube S."/>
            <person name="Kotiranta H."/>
            <person name="LaButti K.M."/>
            <person name="Lechner B.E."/>
            <person name="Liimatainen K."/>
            <person name="Lipzen A."/>
            <person name="Lukacs Z."/>
            <person name="Mihaltcheva S."/>
            <person name="Morgado L.N."/>
            <person name="Niskanen T."/>
            <person name="Noordeloos M.E."/>
            <person name="Ohm R.A."/>
            <person name="Ortiz-Santana B."/>
            <person name="Ovrebo C."/>
            <person name="Racz N."/>
            <person name="Riley R."/>
            <person name="Savchenko A."/>
            <person name="Shiryaev A."/>
            <person name="Soop K."/>
            <person name="Spirin V."/>
            <person name="Szebenyi C."/>
            <person name="Tomsovsky M."/>
            <person name="Tulloss R.E."/>
            <person name="Uehling J."/>
            <person name="Grigoriev I.V."/>
            <person name="Vagvolgyi C."/>
            <person name="Papp T."/>
            <person name="Martin F.M."/>
            <person name="Miettinen O."/>
            <person name="Hibbett D.S."/>
            <person name="Nagy L.G."/>
        </authorList>
    </citation>
    <scope>NUCLEOTIDE SEQUENCE [LARGE SCALE GENOMIC DNA]</scope>
    <source>
        <strain evidence="2 3">FP101781</strain>
    </source>
</reference>
<accession>A0A4Y7SVQ7</accession>
<keyword evidence="3" id="KW-1185">Reference proteome</keyword>
<protein>
    <submittedName>
        <fullName evidence="2">Uncharacterized protein</fullName>
    </submittedName>
</protein>
<feature type="compositionally biased region" description="Basic and acidic residues" evidence="1">
    <location>
        <begin position="312"/>
        <end position="323"/>
    </location>
</feature>
<comment type="caution">
    <text evidence="2">The sequence shown here is derived from an EMBL/GenBank/DDBJ whole genome shotgun (WGS) entry which is preliminary data.</text>
</comment>
<evidence type="ECO:0000256" key="1">
    <source>
        <dbReference type="SAM" id="MobiDB-lite"/>
    </source>
</evidence>
<sequence length="333" mass="37847">MTLTEIRQALREQTFYTADGTILDKLEWFQTNAGFDRIVSKEDAVRYKDDLAAYKNDPTTMPAGPPASPLAAVLSAIVRLKKEDYYLIACGDWKPNWSKGPLANARASAVAEDPNIPIIDGDYEAGWANLNRLVEKKVDGDGLQISGLINWTSNTNGPPNYRQGFRVSHRIFEMKKKYDPATNRRATRGIVRGESLAGIDDPEYIEFSIKDWPLRHPEAKPELQKLEQTHVPIPVPAYDLEREGCRDLILPPDYEAKLKGAVVQLEFHVNHWKINDKHSFTADVTKMRVLVPPVVLHAPDTPTPKRKRVRRFERDYRNGESRDGSPAPIRRRL</sequence>
<dbReference type="EMBL" id="QPFP01000052">
    <property type="protein sequence ID" value="TEB25902.1"/>
    <property type="molecule type" value="Genomic_DNA"/>
</dbReference>
<evidence type="ECO:0000313" key="2">
    <source>
        <dbReference type="EMBL" id="TEB25902.1"/>
    </source>
</evidence>
<proteinExistence type="predicted"/>
<name>A0A4Y7SVQ7_COPMI</name>
<dbReference type="OrthoDB" id="2843772at2759"/>
<dbReference type="Proteomes" id="UP000298030">
    <property type="component" value="Unassembled WGS sequence"/>
</dbReference>
<feature type="region of interest" description="Disordered" evidence="1">
    <location>
        <begin position="298"/>
        <end position="333"/>
    </location>
</feature>
<organism evidence="2 3">
    <name type="scientific">Coprinellus micaceus</name>
    <name type="common">Glistening ink-cap mushroom</name>
    <name type="synonym">Coprinus micaceus</name>
    <dbReference type="NCBI Taxonomy" id="71717"/>
    <lineage>
        <taxon>Eukaryota</taxon>
        <taxon>Fungi</taxon>
        <taxon>Dikarya</taxon>
        <taxon>Basidiomycota</taxon>
        <taxon>Agaricomycotina</taxon>
        <taxon>Agaricomycetes</taxon>
        <taxon>Agaricomycetidae</taxon>
        <taxon>Agaricales</taxon>
        <taxon>Agaricineae</taxon>
        <taxon>Psathyrellaceae</taxon>
        <taxon>Coprinellus</taxon>
    </lineage>
</organism>
<evidence type="ECO:0000313" key="3">
    <source>
        <dbReference type="Proteomes" id="UP000298030"/>
    </source>
</evidence>
<gene>
    <name evidence="2" type="ORF">FA13DRAFT_1737813</name>
</gene>
<dbReference type="AlphaFoldDB" id="A0A4Y7SVQ7"/>